<keyword evidence="5" id="KW-1185">Reference proteome</keyword>
<keyword evidence="2" id="KW-0472">Membrane</keyword>
<dbReference type="Gene3D" id="3.60.40.10">
    <property type="entry name" value="PPM-type phosphatase domain"/>
    <property type="match status" value="1"/>
</dbReference>
<dbReference type="InterPro" id="IPR001932">
    <property type="entry name" value="PPM-type_phosphatase-like_dom"/>
</dbReference>
<dbReference type="InterPro" id="IPR045768">
    <property type="entry name" value="SpoIIE_N"/>
</dbReference>
<keyword evidence="2" id="KW-0812">Transmembrane</keyword>
<evidence type="ECO:0000256" key="2">
    <source>
        <dbReference type="SAM" id="Phobius"/>
    </source>
</evidence>
<dbReference type="PANTHER" id="PTHR43156">
    <property type="entry name" value="STAGE II SPORULATION PROTEIN E-RELATED"/>
    <property type="match status" value="1"/>
</dbReference>
<dbReference type="RefSeq" id="WP_143008090.1">
    <property type="nucleotide sequence ID" value="NZ_FNID01000024.1"/>
</dbReference>
<feature type="transmembrane region" description="Helical" evidence="2">
    <location>
        <begin position="204"/>
        <end position="231"/>
    </location>
</feature>
<keyword evidence="2" id="KW-1133">Transmembrane helix</keyword>
<accession>A0A1H0CQH0</accession>
<protein>
    <submittedName>
        <fullName evidence="4">Stage II sporulation protein E</fullName>
    </submittedName>
</protein>
<dbReference type="OrthoDB" id="9763774at2"/>
<reference evidence="4 5" key="1">
    <citation type="submission" date="2016-10" db="EMBL/GenBank/DDBJ databases">
        <authorList>
            <person name="de Groot N.N."/>
        </authorList>
    </citation>
    <scope>NUCLEOTIDE SEQUENCE [LARGE SCALE GENOMIC DNA]</scope>
    <source>
        <strain evidence="4 5">CGMCC 1.5012</strain>
    </source>
</reference>
<feature type="transmembrane region" description="Helical" evidence="2">
    <location>
        <begin position="112"/>
        <end position="133"/>
    </location>
</feature>
<feature type="transmembrane region" description="Helical" evidence="2">
    <location>
        <begin position="266"/>
        <end position="291"/>
    </location>
</feature>
<dbReference type="Pfam" id="PF07228">
    <property type="entry name" value="SpoIIE"/>
    <property type="match status" value="1"/>
</dbReference>
<dbReference type="Proteomes" id="UP000199182">
    <property type="component" value="Unassembled WGS sequence"/>
</dbReference>
<evidence type="ECO:0000259" key="3">
    <source>
        <dbReference type="SMART" id="SM00331"/>
    </source>
</evidence>
<feature type="transmembrane region" description="Helical" evidence="2">
    <location>
        <begin position="238"/>
        <end position="260"/>
    </location>
</feature>
<dbReference type="GO" id="GO:0016791">
    <property type="term" value="F:phosphatase activity"/>
    <property type="evidence" value="ECO:0007669"/>
    <property type="project" value="TreeGrafter"/>
</dbReference>
<evidence type="ECO:0000313" key="4">
    <source>
        <dbReference type="EMBL" id="SDN60088.1"/>
    </source>
</evidence>
<dbReference type="EMBL" id="FNID01000024">
    <property type="protein sequence ID" value="SDN60088.1"/>
    <property type="molecule type" value="Genomic_DNA"/>
</dbReference>
<proteinExistence type="predicted"/>
<name>A0A1H0CQH0_9FIRM</name>
<feature type="transmembrane region" description="Helical" evidence="2">
    <location>
        <begin position="180"/>
        <end position="198"/>
    </location>
</feature>
<dbReference type="InterPro" id="IPR036457">
    <property type="entry name" value="PPM-type-like_dom_sf"/>
</dbReference>
<dbReference type="STRING" id="258515.SAMN05192585_12431"/>
<evidence type="ECO:0000256" key="1">
    <source>
        <dbReference type="ARBA" id="ARBA00022801"/>
    </source>
</evidence>
<dbReference type="Pfam" id="PF19732">
    <property type="entry name" value="SpoIIE_N"/>
    <property type="match status" value="1"/>
</dbReference>
<organism evidence="4 5">
    <name type="scientific">Acetanaerobacterium elongatum</name>
    <dbReference type="NCBI Taxonomy" id="258515"/>
    <lineage>
        <taxon>Bacteria</taxon>
        <taxon>Bacillati</taxon>
        <taxon>Bacillota</taxon>
        <taxon>Clostridia</taxon>
        <taxon>Eubacteriales</taxon>
        <taxon>Oscillospiraceae</taxon>
        <taxon>Acetanaerobacterium</taxon>
    </lineage>
</organism>
<evidence type="ECO:0000313" key="5">
    <source>
        <dbReference type="Proteomes" id="UP000199182"/>
    </source>
</evidence>
<feature type="transmembrane region" description="Helical" evidence="2">
    <location>
        <begin position="77"/>
        <end position="100"/>
    </location>
</feature>
<dbReference type="SMART" id="SM00331">
    <property type="entry name" value="PP2C_SIG"/>
    <property type="match status" value="1"/>
</dbReference>
<dbReference type="InterPro" id="IPR052016">
    <property type="entry name" value="Bact_Sigma-Reg"/>
</dbReference>
<gene>
    <name evidence="4" type="ORF">SAMN05192585_12431</name>
</gene>
<feature type="transmembrane region" description="Helical" evidence="2">
    <location>
        <begin position="46"/>
        <end position="71"/>
    </location>
</feature>
<dbReference type="SUPFAM" id="SSF81606">
    <property type="entry name" value="PP2C-like"/>
    <property type="match status" value="1"/>
</dbReference>
<sequence length="775" mass="82118">MKQRSATQNRLAALVAPYLDIRLLGRWAAVFAAGILMSRAGMFDRIAPFGVAFAAGVPASLLFPALLGAAVGYCLPLLPVAGATKYLLALCVVAVIRLLLNNRVKLAKKSGFLAAVALLATGVPSLLSAYTLMADAAGVTVSAAEAVLSAAVAFFCSVALQSLDQGFLASVVDRKQHACLVVVASIMLLALCGVNVMGFSVGRFAAVLVILVIASAYGPAAACAAGVVVGVTSGLASFNLIVLAAVYGFAALLAGVFGVFGRTGSAAAFILANGMAVLMAGTDVVPLSVLYEVMAATLVYMLLPQKLINRAALFKLESLKPQAEADAEVYTRLTLAGNAMREVRTAVETVSQGLGRIQSGDISSVYDEVSHSVCGHCDKRFSCWGKHYNRTMGAFNTLSEAYRQQSTIAEDDFPPEFLESCKKTRRIITAVNDGFSRFRARESSVRRFGEVRSIVSEQFETMSELLDELSREVINRHEVNAALSAAVREYLEGTGITPTGVLCENDKDGRLLLTIRIATDEIESISRVKLAKALGVVCKKSLALPVITEKDNLTTIRLREKPRLTVLYGEYQSAFKDGRVCGDNIRYVANSGGQVQVVLSDGMGSGPAAAVDSAMTSSLLTKMISAGLRPEGAMKFANSALLVKSAEESLSTADITLIDLYTGKTQIYKAGAAPTFVKSAGKTFMLEGDSLPIGILNGVSIDQNQLKLESGDMVLMVSDGALADGPEWIIQELERYDSDDMGNLAKYIVETAKKRRSDGHDDDISAAAVLVTANV</sequence>
<feature type="domain" description="PPM-type phosphatase" evidence="3">
    <location>
        <begin position="566"/>
        <end position="771"/>
    </location>
</feature>
<keyword evidence="1" id="KW-0378">Hydrolase</keyword>
<dbReference type="AlphaFoldDB" id="A0A1H0CQH0"/>
<dbReference type="PANTHER" id="PTHR43156:SF2">
    <property type="entry name" value="STAGE II SPORULATION PROTEIN E"/>
    <property type="match status" value="1"/>
</dbReference>